<gene>
    <name evidence="2" type="ORF">NGX11_11460</name>
</gene>
<proteinExistence type="predicted"/>
<dbReference type="RefSeq" id="WP_020847942.1">
    <property type="nucleotide sequence ID" value="NZ_CP099557.1"/>
</dbReference>
<accession>A0AA46N7E6</accession>
<dbReference type="Pfam" id="PF20247">
    <property type="entry name" value="DUF6602"/>
    <property type="match status" value="1"/>
</dbReference>
<dbReference type="EMBL" id="CP099557">
    <property type="protein sequence ID" value="UYF44416.1"/>
    <property type="molecule type" value="Genomic_DNA"/>
</dbReference>
<evidence type="ECO:0000313" key="3">
    <source>
        <dbReference type="Proteomes" id="UP001164100"/>
    </source>
</evidence>
<sequence length="260" mass="30669">MSKFYKQRSKNVNDAIKQRIIGAVKNFEGKYTESQVFKHSLSKGEYREQPIQEFFRELLPNKFAVLSGEIIDYKGNVSPQSDLIIYRNIDGIPVFKTEPTILLAESVMGIIEVKSKINLDEYEDCLKKAEKLYKLKPFGKSIQQYERGRNPTNKEVRIFISVFAYSSDSKMSMKDEYARFIKRAEELSINPCVIDRIYILNKGIINPTENKYSNETDDNRAFFYFYSNLLQFLMRESKRRDEVPYLNYFGRMTDGWEQFE</sequence>
<dbReference type="Proteomes" id="UP001164100">
    <property type="component" value="Plasmid pCNAC48"/>
</dbReference>
<protein>
    <recommendedName>
        <fullName evidence="1">DUF6602 domain-containing protein</fullName>
    </recommendedName>
</protein>
<evidence type="ECO:0000313" key="2">
    <source>
        <dbReference type="EMBL" id="UYF44416.1"/>
    </source>
</evidence>
<dbReference type="InterPro" id="IPR046537">
    <property type="entry name" value="DUF6602"/>
</dbReference>
<geneLocation type="plasmid" evidence="2 3">
    <name>pCNAC48</name>
</geneLocation>
<organism evidence="2 3">
    <name type="scientific">Aliarcobacter cryaerophilus</name>
    <dbReference type="NCBI Taxonomy" id="28198"/>
    <lineage>
        <taxon>Bacteria</taxon>
        <taxon>Pseudomonadati</taxon>
        <taxon>Campylobacterota</taxon>
        <taxon>Epsilonproteobacteria</taxon>
        <taxon>Campylobacterales</taxon>
        <taxon>Arcobacteraceae</taxon>
        <taxon>Aliarcobacter</taxon>
    </lineage>
</organism>
<dbReference type="AlphaFoldDB" id="A0AA46N7E6"/>
<evidence type="ECO:0000259" key="1">
    <source>
        <dbReference type="Pfam" id="PF20247"/>
    </source>
</evidence>
<dbReference type="CDD" id="cd21173">
    <property type="entry name" value="NucC-like"/>
    <property type="match status" value="1"/>
</dbReference>
<feature type="domain" description="DUF6602" evidence="1">
    <location>
        <begin position="33"/>
        <end position="135"/>
    </location>
</feature>
<name>A0AA46N7E6_9BACT</name>
<reference evidence="2" key="1">
    <citation type="journal article" date="2022" name="Front. Microbiol.">
        <title>Species classification and novel plasmid identifications in Arcobacter cryaerophilus and Arcobacter cryaerophilus-like organisms.</title>
        <authorList>
            <person name="Zhou G."/>
            <person name="Wang M."/>
            <person name="Wang H."/>
            <person name="Chen X."/>
            <person name="Gu Y."/>
            <person name="Shao Z."/>
            <person name="Zhang J."/>
            <person name="Zhang M."/>
        </authorList>
    </citation>
    <scope>NUCLEOTIDE SEQUENCE</scope>
    <source>
        <strain evidence="2">ICDCAC48</strain>
    </source>
</reference>
<keyword evidence="2" id="KW-0614">Plasmid</keyword>